<dbReference type="InterPro" id="IPR038765">
    <property type="entry name" value="Papain-like_cys_pep_sf"/>
</dbReference>
<dbReference type="InterPro" id="IPR025403">
    <property type="entry name" value="TgpA-like_C"/>
</dbReference>
<keyword evidence="4" id="KW-1185">Reference proteome</keyword>
<dbReference type="SMART" id="SM00460">
    <property type="entry name" value="TGc"/>
    <property type="match status" value="1"/>
</dbReference>
<reference evidence="3 4" key="2">
    <citation type="submission" date="2020-02" db="EMBL/GenBank/DDBJ databases">
        <title>Genome sequences of Thiorhodococcus mannitoliphagus and Thiorhodococcus minor, purple sulfur photosynthetic bacteria in the gammaproteobacterial family, Chromatiaceae.</title>
        <authorList>
            <person name="Aviles F.A."/>
            <person name="Meyer T.E."/>
            <person name="Kyndt J.A."/>
        </authorList>
    </citation>
    <scope>NUCLEOTIDE SEQUENCE [LARGE SCALE GENOMIC DNA]</scope>
    <source>
        <strain evidence="3 4">DSM 18266</strain>
    </source>
</reference>
<dbReference type="InterPro" id="IPR052901">
    <property type="entry name" value="Bact_TGase-like"/>
</dbReference>
<organism evidence="3 4">
    <name type="scientific">Thiorhodococcus mannitoliphagus</name>
    <dbReference type="NCBI Taxonomy" id="329406"/>
    <lineage>
        <taxon>Bacteria</taxon>
        <taxon>Pseudomonadati</taxon>
        <taxon>Pseudomonadota</taxon>
        <taxon>Gammaproteobacteria</taxon>
        <taxon>Chromatiales</taxon>
        <taxon>Chromatiaceae</taxon>
        <taxon>Thiorhodococcus</taxon>
    </lineage>
</organism>
<evidence type="ECO:0000259" key="2">
    <source>
        <dbReference type="SMART" id="SM00460"/>
    </source>
</evidence>
<comment type="caution">
    <text evidence="3">The sequence shown here is derived from an EMBL/GenBank/DDBJ whole genome shotgun (WGS) entry which is preliminary data.</text>
</comment>
<protein>
    <submittedName>
        <fullName evidence="3">DUF3488 domain-containing transglutaminase family protein</fullName>
    </submittedName>
</protein>
<proteinExistence type="predicted"/>
<evidence type="ECO:0000256" key="1">
    <source>
        <dbReference type="SAM" id="Phobius"/>
    </source>
</evidence>
<feature type="transmembrane region" description="Helical" evidence="1">
    <location>
        <begin position="164"/>
        <end position="186"/>
    </location>
</feature>
<keyword evidence="1" id="KW-1133">Transmembrane helix</keyword>
<feature type="transmembrane region" description="Helical" evidence="1">
    <location>
        <begin position="552"/>
        <end position="573"/>
    </location>
</feature>
<feature type="transmembrane region" description="Helical" evidence="1">
    <location>
        <begin position="111"/>
        <end position="128"/>
    </location>
</feature>
<dbReference type="EMBL" id="JAAIJR010000052">
    <property type="protein sequence ID" value="NEX21352.1"/>
    <property type="molecule type" value="Genomic_DNA"/>
</dbReference>
<dbReference type="Gene3D" id="3.10.620.30">
    <property type="match status" value="1"/>
</dbReference>
<dbReference type="Pfam" id="PF01841">
    <property type="entry name" value="Transglut_core"/>
    <property type="match status" value="1"/>
</dbReference>
<gene>
    <name evidence="3" type="ORF">G3480_13695</name>
</gene>
<dbReference type="PROSITE" id="PS51257">
    <property type="entry name" value="PROKAR_LIPOPROTEIN"/>
    <property type="match status" value="1"/>
</dbReference>
<sequence length="664" mass="74104">MAKRQIPKGERPEARQTLWASLLVLTACLPLMQHLQWQVNAFLLLIFAVRLLSLRWPSAMPGKGLRILLTFAGVANCLHGYHTLAGQDGGAALFATMITLKLLELESRRDLRLVTILIGFLIVVQFLFDESFAIAVYFGVIALGVVALLVHLNGGLGAGGPRPALRIAYPLVLQAIPLTIVLFVLFPRLEAPLWNLGFEREAAMTGMSDTMEPGAISELVVNGEGAFRVRFDDEPPDSDQLYWRGPVLWDMDGKRWTQGTPPRDAADGLLQAEAPIDYEVVLEPTKQRWLFALDMPVSAPEGAFVTPDLQVISHRPINSLKRYRVRSALVYRTEEPSPALRELALRLPDNITPRMRALVADWKTQTDTDWQLVQRGLAFFNREAFHYTLEPPALGRNAADEFLFETRKGFCEHYASAFALLMRIAGIPSRIVLGYLGGEDNDIGGYKIVRQSDAHAWVEVLIPERGWVRVDPTAAVDPSRIDRRSAARLLGASSTSLRFNLKESSGLVRFVRNMRLLADTLDATWQNWVLDFSTEDQMALLDKLGLGALREYGLAALMMLAVSLTLAVVVLALSRDKPRQDALDALYARFCQKLTRIGLPKQRQEGPSDYGRRIAAERPDLKGPVSRFLALYIPSRYSANASPEAIERLRTQLRGFAPKPKGRH</sequence>
<dbReference type="PANTHER" id="PTHR42736">
    <property type="entry name" value="PROTEIN-GLUTAMINE GAMMA-GLUTAMYLTRANSFERASE"/>
    <property type="match status" value="1"/>
</dbReference>
<dbReference type="PANTHER" id="PTHR42736:SF1">
    <property type="entry name" value="PROTEIN-GLUTAMINE GAMMA-GLUTAMYLTRANSFERASE"/>
    <property type="match status" value="1"/>
</dbReference>
<feature type="transmembrane region" description="Helical" evidence="1">
    <location>
        <begin position="134"/>
        <end position="152"/>
    </location>
</feature>
<evidence type="ECO:0000313" key="3">
    <source>
        <dbReference type="EMBL" id="NEX21352.1"/>
    </source>
</evidence>
<reference evidence="4" key="1">
    <citation type="journal article" date="2020" name="Microbiol. Resour. Announc.">
        <title>Draft Genome Sequences of Thiorhodococcus mannitoliphagus and Thiorhodococcus minor, Purple Sulfur Photosynthetic Bacteria in the Gammaproteobacterial Family Chromatiaceae.</title>
        <authorList>
            <person name="Aviles F.A."/>
            <person name="Meyer T.E."/>
            <person name="Kyndt J.A."/>
        </authorList>
    </citation>
    <scope>NUCLEOTIDE SEQUENCE [LARGE SCALE GENOMIC DNA]</scope>
    <source>
        <strain evidence="4">DSM 18266</strain>
    </source>
</reference>
<feature type="domain" description="Transglutaminase-like" evidence="2">
    <location>
        <begin position="403"/>
        <end position="474"/>
    </location>
</feature>
<keyword evidence="1" id="KW-0472">Membrane</keyword>
<dbReference type="AlphaFoldDB" id="A0A6P1DYW4"/>
<dbReference type="Pfam" id="PF11992">
    <property type="entry name" value="TgpA_N"/>
    <property type="match status" value="1"/>
</dbReference>
<dbReference type="RefSeq" id="WP_164654453.1">
    <property type="nucleotide sequence ID" value="NZ_JAAIJR010000052.1"/>
</dbReference>
<dbReference type="Pfam" id="PF13559">
    <property type="entry name" value="DUF4129"/>
    <property type="match status" value="1"/>
</dbReference>
<dbReference type="InterPro" id="IPR021878">
    <property type="entry name" value="TgpA_N"/>
</dbReference>
<dbReference type="Proteomes" id="UP000471640">
    <property type="component" value="Unassembled WGS sequence"/>
</dbReference>
<name>A0A6P1DYW4_9GAMM</name>
<evidence type="ECO:0000313" key="4">
    <source>
        <dbReference type="Proteomes" id="UP000471640"/>
    </source>
</evidence>
<dbReference type="InterPro" id="IPR002931">
    <property type="entry name" value="Transglutaminase-like"/>
</dbReference>
<keyword evidence="1" id="KW-0812">Transmembrane</keyword>
<accession>A0A6P1DYW4</accession>
<dbReference type="SUPFAM" id="SSF54001">
    <property type="entry name" value="Cysteine proteinases"/>
    <property type="match status" value="1"/>
</dbReference>